<accession>G9EL05</accession>
<dbReference type="Gene3D" id="1.20.1270.180">
    <property type="match status" value="1"/>
</dbReference>
<keyword evidence="4" id="KW-1185">Reference proteome</keyword>
<feature type="chain" id="PRO_5003520717" description="Lysozyme inhibitor LprI-like N-terminal domain-containing protein" evidence="1">
    <location>
        <begin position="22"/>
        <end position="132"/>
    </location>
</feature>
<dbReference type="Proteomes" id="UP000002770">
    <property type="component" value="Unassembled WGS sequence"/>
</dbReference>
<dbReference type="AlphaFoldDB" id="G9EL05"/>
<dbReference type="HOGENOM" id="CLU_128596_4_2_6"/>
<dbReference type="PANTHER" id="PTHR39176">
    <property type="entry name" value="PERIPLASMIC PROTEIN-RELATED"/>
    <property type="match status" value="1"/>
</dbReference>
<dbReference type="STRING" id="658187.LDG_5901"/>
<dbReference type="RefSeq" id="WP_006869852.1">
    <property type="nucleotide sequence ID" value="NZ_JH413806.1"/>
</dbReference>
<name>G9EL05_9GAMM</name>
<dbReference type="PANTHER" id="PTHR39176:SF1">
    <property type="entry name" value="PERIPLASMIC PROTEIN"/>
    <property type="match status" value="1"/>
</dbReference>
<dbReference type="EMBL" id="JH413806">
    <property type="protein sequence ID" value="EHL32047.1"/>
    <property type="molecule type" value="Genomic_DNA"/>
</dbReference>
<evidence type="ECO:0000256" key="1">
    <source>
        <dbReference type="SAM" id="SignalP"/>
    </source>
</evidence>
<evidence type="ECO:0000259" key="2">
    <source>
        <dbReference type="Pfam" id="PF07007"/>
    </source>
</evidence>
<dbReference type="eggNOG" id="ENOG5031EKG">
    <property type="taxonomic scope" value="Bacteria"/>
</dbReference>
<dbReference type="InterPro" id="IPR009739">
    <property type="entry name" value="LprI-like_N"/>
</dbReference>
<organism evidence="3 4">
    <name type="scientific">Legionella drancourtii LLAP12</name>
    <dbReference type="NCBI Taxonomy" id="658187"/>
    <lineage>
        <taxon>Bacteria</taxon>
        <taxon>Pseudomonadati</taxon>
        <taxon>Pseudomonadota</taxon>
        <taxon>Gammaproteobacteria</taxon>
        <taxon>Legionellales</taxon>
        <taxon>Legionellaceae</taxon>
        <taxon>Legionella</taxon>
    </lineage>
</organism>
<dbReference type="InParanoid" id="G9EL05"/>
<dbReference type="OrthoDB" id="5638620at2"/>
<gene>
    <name evidence="3" type="ORF">LDG_5901</name>
</gene>
<evidence type="ECO:0000313" key="3">
    <source>
        <dbReference type="EMBL" id="EHL32047.1"/>
    </source>
</evidence>
<reference evidence="3 4" key="1">
    <citation type="journal article" date="2011" name="BMC Genomics">
        <title>Insight into cross-talk between intra-amoebal pathogens.</title>
        <authorList>
            <person name="Gimenez G."/>
            <person name="Bertelli C."/>
            <person name="Moliner C."/>
            <person name="Robert C."/>
            <person name="Raoult D."/>
            <person name="Fournier P.E."/>
            <person name="Greub G."/>
        </authorList>
    </citation>
    <scope>NUCLEOTIDE SEQUENCE [LARGE SCALE GENOMIC DNA]</scope>
    <source>
        <strain evidence="3 4">LLAP12</strain>
    </source>
</reference>
<sequence length="132" mass="15902">MKFYKTYFLVVFFSIATSLHAEKYQYNGNCKFIGNVENFKHCLDEELVLYDRELNDLYKSYFNNKPSKYLRKAETSWIKFKEDDCDYIAAEVNGGSYYDVIYKACLINKTKVRINDLKRSFFFFGWFKNIKK</sequence>
<keyword evidence="1" id="KW-0732">Signal</keyword>
<proteinExistence type="predicted"/>
<evidence type="ECO:0000313" key="4">
    <source>
        <dbReference type="Proteomes" id="UP000002770"/>
    </source>
</evidence>
<feature type="domain" description="Lysozyme inhibitor LprI-like N-terminal" evidence="2">
    <location>
        <begin position="40"/>
        <end position="117"/>
    </location>
</feature>
<dbReference type="Pfam" id="PF07007">
    <property type="entry name" value="LprI"/>
    <property type="match status" value="1"/>
</dbReference>
<feature type="signal peptide" evidence="1">
    <location>
        <begin position="1"/>
        <end position="21"/>
    </location>
</feature>
<protein>
    <recommendedName>
        <fullName evidence="2">Lysozyme inhibitor LprI-like N-terminal domain-containing protein</fullName>
    </recommendedName>
</protein>